<sequence length="284" mass="31930">MTDGVGGTGGATGTNGEPEPSDSLKAFGEVVKVFRKRALLTQEQFAPMVGYSVPTVASIEQGRRFPPLAFVERAEDVLNAFGVIKAAAKHLSRRPGLASWFRQWAQLEAEALSLYTYECRLIPGLLQTEAYARALFADQLPPLCDEQVEAQLAARMERQRLLRDRPNTNYSFILEEHLFLRRTGGRAVTLELIDHVLDLSQLRNIEIQIMPQVRERHAGLHGPMRLLETPENKWFGYSEGQETGDFITDSKVVSTLQMRYARMRSQAHSLEYSVGLLQRTRGAV</sequence>
<dbReference type="PROSITE" id="PS50943">
    <property type="entry name" value="HTH_CROC1"/>
    <property type="match status" value="1"/>
</dbReference>
<dbReference type="InterPro" id="IPR010982">
    <property type="entry name" value="Lambda_DNA-bd_dom_sf"/>
</dbReference>
<dbReference type="InterPro" id="IPR043917">
    <property type="entry name" value="DUF5753"/>
</dbReference>
<dbReference type="RefSeq" id="WP_114247308.1">
    <property type="nucleotide sequence ID" value="NZ_CP027306.1"/>
</dbReference>
<dbReference type="GO" id="GO:0003677">
    <property type="term" value="F:DNA binding"/>
    <property type="evidence" value="ECO:0007669"/>
    <property type="project" value="InterPro"/>
</dbReference>
<feature type="domain" description="HTH cro/C1-type" evidence="2">
    <location>
        <begin position="31"/>
        <end position="84"/>
    </location>
</feature>
<feature type="compositionally biased region" description="Gly residues" evidence="1">
    <location>
        <begin position="1"/>
        <end position="13"/>
    </location>
</feature>
<dbReference type="EMBL" id="CP027306">
    <property type="protein sequence ID" value="AXE80894.1"/>
    <property type="molecule type" value="Genomic_DNA"/>
</dbReference>
<reference evidence="3 4" key="1">
    <citation type="journal article" date="2018" name="Front. Microbiol.">
        <title>Genome Sequencing of Streptomyces atratus SCSIOZH16 and Activation Production of Nocardamine via Metabolic Engineering.</title>
        <authorList>
            <person name="Li Y."/>
            <person name="Zhang C."/>
            <person name="Liu C."/>
            <person name="Ju J."/>
            <person name="Ma J."/>
        </authorList>
    </citation>
    <scope>NUCLEOTIDE SEQUENCE [LARGE SCALE GENOMIC DNA]</scope>
    <source>
        <strain evidence="3 4">SCSIO_ZH16</strain>
    </source>
</reference>
<dbReference type="Gene3D" id="1.10.260.40">
    <property type="entry name" value="lambda repressor-like DNA-binding domains"/>
    <property type="match status" value="1"/>
</dbReference>
<organism evidence="3 4">
    <name type="scientific">Streptomyces atratus</name>
    <dbReference type="NCBI Taxonomy" id="1893"/>
    <lineage>
        <taxon>Bacteria</taxon>
        <taxon>Bacillati</taxon>
        <taxon>Actinomycetota</taxon>
        <taxon>Actinomycetes</taxon>
        <taxon>Kitasatosporales</taxon>
        <taxon>Streptomycetaceae</taxon>
        <taxon>Streptomyces</taxon>
    </lineage>
</organism>
<dbReference type="SUPFAM" id="SSF47413">
    <property type="entry name" value="lambda repressor-like DNA-binding domains"/>
    <property type="match status" value="1"/>
</dbReference>
<proteinExistence type="predicted"/>
<dbReference type="Pfam" id="PF13560">
    <property type="entry name" value="HTH_31"/>
    <property type="match status" value="1"/>
</dbReference>
<dbReference type="InterPro" id="IPR001387">
    <property type="entry name" value="Cro/C1-type_HTH"/>
</dbReference>
<name>A0A2Z5JL09_STRAR</name>
<gene>
    <name evidence="3" type="ORF">C5746_32470</name>
</gene>
<dbReference type="GeneID" id="95523088"/>
<dbReference type="Proteomes" id="UP000252698">
    <property type="component" value="Chromosome"/>
</dbReference>
<evidence type="ECO:0000259" key="2">
    <source>
        <dbReference type="PROSITE" id="PS50943"/>
    </source>
</evidence>
<evidence type="ECO:0000313" key="3">
    <source>
        <dbReference type="EMBL" id="AXE80894.1"/>
    </source>
</evidence>
<evidence type="ECO:0000256" key="1">
    <source>
        <dbReference type="SAM" id="MobiDB-lite"/>
    </source>
</evidence>
<accession>A0A2Z5JL09</accession>
<evidence type="ECO:0000313" key="4">
    <source>
        <dbReference type="Proteomes" id="UP000252698"/>
    </source>
</evidence>
<dbReference type="AlphaFoldDB" id="A0A2Z5JL09"/>
<dbReference type="Pfam" id="PF19054">
    <property type="entry name" value="DUF5753"/>
    <property type="match status" value="1"/>
</dbReference>
<dbReference type="SMART" id="SM00530">
    <property type="entry name" value="HTH_XRE"/>
    <property type="match status" value="1"/>
</dbReference>
<dbReference type="CDD" id="cd00093">
    <property type="entry name" value="HTH_XRE"/>
    <property type="match status" value="1"/>
</dbReference>
<protein>
    <submittedName>
        <fullName evidence="3">Transcriptional regulator</fullName>
    </submittedName>
</protein>
<feature type="region of interest" description="Disordered" evidence="1">
    <location>
        <begin position="1"/>
        <end position="23"/>
    </location>
</feature>
<dbReference type="KEGG" id="sata:C5746_32470"/>